<evidence type="ECO:0000313" key="10">
    <source>
        <dbReference type="EMBL" id="PTX21051.1"/>
    </source>
</evidence>
<dbReference type="PANTHER" id="PTHR21022:SF19">
    <property type="entry name" value="PREPHENATE DEHYDRATASE-RELATED"/>
    <property type="match status" value="1"/>
</dbReference>
<dbReference type="GO" id="GO:0004664">
    <property type="term" value="F:prephenate dehydratase activity"/>
    <property type="evidence" value="ECO:0007669"/>
    <property type="project" value="UniProtKB-EC"/>
</dbReference>
<evidence type="ECO:0000256" key="6">
    <source>
        <dbReference type="ARBA" id="ARBA00023239"/>
    </source>
</evidence>
<keyword evidence="5" id="KW-0584">Phenylalanine biosynthesis</keyword>
<dbReference type="GO" id="GO:0009094">
    <property type="term" value="P:L-phenylalanine biosynthetic process"/>
    <property type="evidence" value="ECO:0007669"/>
    <property type="project" value="UniProtKB-UniPathway"/>
</dbReference>
<dbReference type="PANTHER" id="PTHR21022">
    <property type="entry name" value="PREPHENATE DEHYDRATASE P PROTEIN"/>
    <property type="match status" value="1"/>
</dbReference>
<dbReference type="UniPathway" id="UPA00121">
    <property type="reaction ID" value="UER00345"/>
</dbReference>
<dbReference type="InterPro" id="IPR018528">
    <property type="entry name" value="Preph_deHydtase_CS"/>
</dbReference>
<protein>
    <recommendedName>
        <fullName evidence="2">prephenate dehydratase</fullName>
        <ecNumber evidence="2">4.2.1.51</ecNumber>
    </recommendedName>
</protein>
<dbReference type="RefSeq" id="WP_108210469.1">
    <property type="nucleotide sequence ID" value="NZ_QBKI01000002.1"/>
</dbReference>
<sequence>MKKSRVAIQGGPASFHDAAARQLLPGMPLEVAHCDTFSSLCVALQQGETDAAVMAIENTLAGSLLLNYSLLQEHRLHITAELWLSIDQNLMALPGQRIADIRTVSSHPVALAQCKGFLQRHPHLQPQVTHDTADSAKAIQEQGLMATAAIAGKAAAELYGLEILAENIADSLQNHTRFLLLQREQPEVPADADKAIVVFRKPLHTSTLTLLLSLLQKHQVELTLLQTLPAGEGRAQLVAEVEAPHVSHLQQAIAQVRPLVEDLQVLGILKQAARPQTSTVTKETAAIL</sequence>
<accession>A0A2T5YP04</accession>
<dbReference type="Gene3D" id="3.40.190.10">
    <property type="entry name" value="Periplasmic binding protein-like II"/>
    <property type="match status" value="2"/>
</dbReference>
<dbReference type="SUPFAM" id="SSF53850">
    <property type="entry name" value="Periplasmic binding protein-like II"/>
    <property type="match status" value="1"/>
</dbReference>
<dbReference type="EMBL" id="QBKI01000002">
    <property type="protein sequence ID" value="PTX21051.1"/>
    <property type="molecule type" value="Genomic_DNA"/>
</dbReference>
<organism evidence="10 11">
    <name type="scientific">Pontibacter mucosus</name>
    <dbReference type="NCBI Taxonomy" id="1649266"/>
    <lineage>
        <taxon>Bacteria</taxon>
        <taxon>Pseudomonadati</taxon>
        <taxon>Bacteroidota</taxon>
        <taxon>Cytophagia</taxon>
        <taxon>Cytophagales</taxon>
        <taxon>Hymenobacteraceae</taxon>
        <taxon>Pontibacter</taxon>
    </lineage>
</organism>
<dbReference type="PROSITE" id="PS51171">
    <property type="entry name" value="PREPHENATE_DEHYDR_3"/>
    <property type="match status" value="1"/>
</dbReference>
<dbReference type="GO" id="GO:0005737">
    <property type="term" value="C:cytoplasm"/>
    <property type="evidence" value="ECO:0007669"/>
    <property type="project" value="TreeGrafter"/>
</dbReference>
<proteinExistence type="predicted"/>
<evidence type="ECO:0000256" key="1">
    <source>
        <dbReference type="ARBA" id="ARBA00004741"/>
    </source>
</evidence>
<gene>
    <name evidence="10" type="ORF">C8N40_10220</name>
</gene>
<dbReference type="AlphaFoldDB" id="A0A2T5YP04"/>
<evidence type="ECO:0000256" key="7">
    <source>
        <dbReference type="ARBA" id="ARBA00047848"/>
    </source>
</evidence>
<evidence type="ECO:0000256" key="4">
    <source>
        <dbReference type="ARBA" id="ARBA00023141"/>
    </source>
</evidence>
<keyword evidence="4" id="KW-0057">Aromatic amino acid biosynthesis</keyword>
<comment type="catalytic activity">
    <reaction evidence="7">
        <text>prephenate + H(+) = 3-phenylpyruvate + CO2 + H2O</text>
        <dbReference type="Rhea" id="RHEA:21648"/>
        <dbReference type="ChEBI" id="CHEBI:15377"/>
        <dbReference type="ChEBI" id="CHEBI:15378"/>
        <dbReference type="ChEBI" id="CHEBI:16526"/>
        <dbReference type="ChEBI" id="CHEBI:18005"/>
        <dbReference type="ChEBI" id="CHEBI:29934"/>
        <dbReference type="EC" id="4.2.1.51"/>
    </reaction>
</comment>
<dbReference type="PROSITE" id="PS00857">
    <property type="entry name" value="PREPHENATE_DEHYDR_1"/>
    <property type="match status" value="1"/>
</dbReference>
<feature type="domain" description="Prephenate dehydratase" evidence="9">
    <location>
        <begin position="5"/>
        <end position="183"/>
    </location>
</feature>
<evidence type="ECO:0000256" key="8">
    <source>
        <dbReference type="PIRSR" id="PIRSR001500-2"/>
    </source>
</evidence>
<name>A0A2T5YP04_9BACT</name>
<reference evidence="10 11" key="1">
    <citation type="submission" date="2018-04" db="EMBL/GenBank/DDBJ databases">
        <title>Genomic Encyclopedia of Archaeal and Bacterial Type Strains, Phase II (KMG-II): from individual species to whole genera.</title>
        <authorList>
            <person name="Goeker M."/>
        </authorList>
    </citation>
    <scope>NUCLEOTIDE SEQUENCE [LARGE SCALE GENOMIC DNA]</scope>
    <source>
        <strain evidence="10 11">DSM 100162</strain>
    </source>
</reference>
<comment type="pathway">
    <text evidence="1">Amino-acid biosynthesis; L-phenylalanine biosynthesis; phenylpyruvate from prephenate: step 1/1.</text>
</comment>
<evidence type="ECO:0000256" key="5">
    <source>
        <dbReference type="ARBA" id="ARBA00023222"/>
    </source>
</evidence>
<dbReference type="CDD" id="cd13631">
    <property type="entry name" value="PBP2_Ct-PDT_like"/>
    <property type="match status" value="1"/>
</dbReference>
<dbReference type="Pfam" id="PF00800">
    <property type="entry name" value="PDT"/>
    <property type="match status" value="1"/>
</dbReference>
<dbReference type="InterPro" id="IPR001086">
    <property type="entry name" value="Preph_deHydtase"/>
</dbReference>
<comment type="caution">
    <text evidence="10">The sequence shown here is derived from an EMBL/GenBank/DDBJ whole genome shotgun (WGS) entry which is preliminary data.</text>
</comment>
<evidence type="ECO:0000259" key="9">
    <source>
        <dbReference type="PROSITE" id="PS51171"/>
    </source>
</evidence>
<dbReference type="OrthoDB" id="9802281at2"/>
<evidence type="ECO:0000256" key="3">
    <source>
        <dbReference type="ARBA" id="ARBA00022605"/>
    </source>
</evidence>
<evidence type="ECO:0000256" key="2">
    <source>
        <dbReference type="ARBA" id="ARBA00013147"/>
    </source>
</evidence>
<dbReference type="PIRSF" id="PIRSF001500">
    <property type="entry name" value="Chor_mut_pdt_Ppr"/>
    <property type="match status" value="1"/>
</dbReference>
<keyword evidence="11" id="KW-1185">Reference proteome</keyword>
<keyword evidence="3" id="KW-0028">Amino-acid biosynthesis</keyword>
<dbReference type="EC" id="4.2.1.51" evidence="2"/>
<dbReference type="InterPro" id="IPR008242">
    <property type="entry name" value="Chor_mutase/pphenate_deHydtase"/>
</dbReference>
<feature type="site" description="Essential for prephenate dehydratase activity" evidence="8">
    <location>
        <position position="176"/>
    </location>
</feature>
<dbReference type="Proteomes" id="UP000244225">
    <property type="component" value="Unassembled WGS sequence"/>
</dbReference>
<keyword evidence="6" id="KW-0456">Lyase</keyword>
<evidence type="ECO:0000313" key="11">
    <source>
        <dbReference type="Proteomes" id="UP000244225"/>
    </source>
</evidence>